<keyword evidence="3" id="KW-1185">Reference proteome</keyword>
<name>A0A7W7PW43_9ACTN</name>
<evidence type="ECO:0000313" key="2">
    <source>
        <dbReference type="EMBL" id="MBB4902420.1"/>
    </source>
</evidence>
<feature type="region of interest" description="Disordered" evidence="1">
    <location>
        <begin position="246"/>
        <end position="267"/>
    </location>
</feature>
<accession>A0A7W7PW43</accession>
<dbReference type="EMBL" id="JACHJI010000016">
    <property type="protein sequence ID" value="MBB4902420.1"/>
    <property type="molecule type" value="Genomic_DNA"/>
</dbReference>
<comment type="caution">
    <text evidence="2">The sequence shown here is derived from an EMBL/GenBank/DDBJ whole genome shotgun (WGS) entry which is preliminary data.</text>
</comment>
<dbReference type="InterPro" id="IPR046003">
    <property type="entry name" value="DUF5959"/>
</dbReference>
<dbReference type="AlphaFoldDB" id="A0A7W7PW43"/>
<organism evidence="2 3">
    <name type="scientific">Streptomyces griseomycini</name>
    <dbReference type="NCBI Taxonomy" id="66895"/>
    <lineage>
        <taxon>Bacteria</taxon>
        <taxon>Bacillati</taxon>
        <taxon>Actinomycetota</taxon>
        <taxon>Actinomycetes</taxon>
        <taxon>Kitasatosporales</taxon>
        <taxon>Streptomycetaceae</taxon>
        <taxon>Streptomyces</taxon>
    </lineage>
</organism>
<dbReference type="Pfam" id="PF19384">
    <property type="entry name" value="DUF5959"/>
    <property type="match status" value="1"/>
</dbReference>
<feature type="region of interest" description="Disordered" evidence="1">
    <location>
        <begin position="53"/>
        <end position="96"/>
    </location>
</feature>
<dbReference type="RefSeq" id="WP_375372333.1">
    <property type="nucleotide sequence ID" value="NZ_BMTK01000023.1"/>
</dbReference>
<protein>
    <submittedName>
        <fullName evidence="2">Uncharacterized protein</fullName>
    </submittedName>
</protein>
<dbReference type="Proteomes" id="UP000579523">
    <property type="component" value="Unassembled WGS sequence"/>
</dbReference>
<sequence length="267" mass="29111">MFHLSARIAARFCSTSKTFCDRERAEGKSHEQAIPALARRRLDVLWALIRDPRRRTVPPPQPGQPMHDSHVPASGTRKRRPSRSLPSDCRGFAPMDANTQPYAMELIRLADPGRSVSVCLRSTEPTFESPGVRYYGAEAVVTSGFVDGTVHLGFDSEDLSDRGRLPDAIEEAEQEADLDEPFTADWPPSGRTAYLRFLAEGPCVVEVHDGTSTQIVVSAPLAMGEGWIAESRERLAAARAALGIGTEDPTAHVPDRGPALPHHTPTA</sequence>
<proteinExistence type="predicted"/>
<gene>
    <name evidence="2" type="ORF">FHS37_006517</name>
</gene>
<evidence type="ECO:0000256" key="1">
    <source>
        <dbReference type="SAM" id="MobiDB-lite"/>
    </source>
</evidence>
<reference evidence="2 3" key="1">
    <citation type="submission" date="2020-08" db="EMBL/GenBank/DDBJ databases">
        <title>Genomic Encyclopedia of Type Strains, Phase III (KMG-III): the genomes of soil and plant-associated and newly described type strains.</title>
        <authorList>
            <person name="Whitman W."/>
        </authorList>
    </citation>
    <scope>NUCLEOTIDE SEQUENCE [LARGE SCALE GENOMIC DNA]</scope>
    <source>
        <strain evidence="2 3">CECT 3273</strain>
    </source>
</reference>
<evidence type="ECO:0000313" key="3">
    <source>
        <dbReference type="Proteomes" id="UP000579523"/>
    </source>
</evidence>